<organism evidence="1 2">
    <name type="scientific">Trichlorobacter thiogenes</name>
    <dbReference type="NCBI Taxonomy" id="115783"/>
    <lineage>
        <taxon>Bacteria</taxon>
        <taxon>Pseudomonadati</taxon>
        <taxon>Thermodesulfobacteriota</taxon>
        <taxon>Desulfuromonadia</taxon>
        <taxon>Geobacterales</taxon>
        <taxon>Geobacteraceae</taxon>
        <taxon>Trichlorobacter</taxon>
    </lineage>
</organism>
<dbReference type="EMBL" id="FUWR01000008">
    <property type="protein sequence ID" value="SJZ84218.1"/>
    <property type="molecule type" value="Genomic_DNA"/>
</dbReference>
<sequence>MAYLDCESPETAVSSLAFIYDIKPEQLADFFSRFDIDEHYKANKPDLAGPDETRRLLENCFGQPQKHITRTYWYHLTRTERGKSFGDGLLPLNAVLPKAWQMLLRVVSGSHHAERLLTMYDQGVENFHYNLKTPDPLHWGPYAMLVKGIGACAASVGNHDYLQIPEIVEDICSGYAVRFGESIQSIIEQALVPTVVKFWSEDQEHLYGLTSAIYYAYLSNRGLELSGLVNTCFDGNGRTVPKDRIVYVEQTNA</sequence>
<gene>
    <name evidence="1" type="ORF">SAMN02745119_01786</name>
</gene>
<evidence type="ECO:0000313" key="1">
    <source>
        <dbReference type="EMBL" id="SJZ84218.1"/>
    </source>
</evidence>
<protein>
    <submittedName>
        <fullName evidence="1">Uncharacterized protein</fullName>
    </submittedName>
</protein>
<dbReference type="OrthoDB" id="7058177at2"/>
<dbReference type="Proteomes" id="UP000190102">
    <property type="component" value="Unassembled WGS sequence"/>
</dbReference>
<keyword evidence="2" id="KW-1185">Reference proteome</keyword>
<dbReference type="RefSeq" id="WP_078790085.1">
    <property type="nucleotide sequence ID" value="NZ_FUWR01000008.1"/>
</dbReference>
<name>A0A1T4NZR6_9BACT</name>
<dbReference type="AlphaFoldDB" id="A0A1T4NZR6"/>
<dbReference type="STRING" id="115783.SAMN02745119_01786"/>
<proteinExistence type="predicted"/>
<accession>A0A1T4NZR6</accession>
<evidence type="ECO:0000313" key="2">
    <source>
        <dbReference type="Proteomes" id="UP000190102"/>
    </source>
</evidence>
<reference evidence="2" key="1">
    <citation type="submission" date="2017-02" db="EMBL/GenBank/DDBJ databases">
        <authorList>
            <person name="Varghese N."/>
            <person name="Submissions S."/>
        </authorList>
    </citation>
    <scope>NUCLEOTIDE SEQUENCE [LARGE SCALE GENOMIC DNA]</scope>
    <source>
        <strain evidence="2">ATCC BAA-34</strain>
    </source>
</reference>